<evidence type="ECO:0000256" key="2">
    <source>
        <dbReference type="ARBA" id="ARBA00003906"/>
    </source>
</evidence>
<feature type="region of interest" description="Disordered" evidence="7">
    <location>
        <begin position="51"/>
        <end position="71"/>
    </location>
</feature>
<dbReference type="PANTHER" id="PTHR23152:SF4">
    <property type="entry name" value="2-OXOADIPATE DEHYDROGENASE COMPLEX COMPONENT E1"/>
    <property type="match status" value="1"/>
</dbReference>
<evidence type="ECO:0000256" key="5">
    <source>
        <dbReference type="ARBA" id="ARBA00023002"/>
    </source>
</evidence>
<keyword evidence="10" id="KW-1185">Reference proteome</keyword>
<dbReference type="GO" id="GO:0004591">
    <property type="term" value="F:oxoglutarate dehydrogenase (succinyl-transferring) activity"/>
    <property type="evidence" value="ECO:0007669"/>
    <property type="project" value="UniProtKB-EC"/>
</dbReference>
<dbReference type="GO" id="GO:0005829">
    <property type="term" value="C:cytosol"/>
    <property type="evidence" value="ECO:0007669"/>
    <property type="project" value="TreeGrafter"/>
</dbReference>
<dbReference type="SMART" id="SM00861">
    <property type="entry name" value="Transket_pyr"/>
    <property type="match status" value="1"/>
</dbReference>
<evidence type="ECO:0000256" key="6">
    <source>
        <dbReference type="ARBA" id="ARBA00023052"/>
    </source>
</evidence>
<dbReference type="Gene3D" id="3.40.50.12470">
    <property type="match status" value="1"/>
</dbReference>
<dbReference type="NCBIfam" id="NF008907">
    <property type="entry name" value="PRK12270.1"/>
    <property type="match status" value="1"/>
</dbReference>
<dbReference type="Gene3D" id="1.10.287.1150">
    <property type="entry name" value="TPP helical domain"/>
    <property type="match status" value="1"/>
</dbReference>
<proteinExistence type="inferred from homology"/>
<dbReference type="Proteomes" id="UP000585050">
    <property type="component" value="Unassembled WGS sequence"/>
</dbReference>
<dbReference type="CDD" id="cd02016">
    <property type="entry name" value="TPP_E1_OGDC_like"/>
    <property type="match status" value="1"/>
</dbReference>
<dbReference type="Pfam" id="PF16078">
    <property type="entry name" value="2-oxogl_dehyd_N"/>
    <property type="match status" value="1"/>
</dbReference>
<comment type="caution">
    <text evidence="9">The sequence shown here is derived from an EMBL/GenBank/DDBJ whole genome shotgun (WGS) entry which is preliminary data.</text>
</comment>
<sequence>MDKYSYIANAHGDYIEQMYEAYKQDPSSVDESWSRFFEGFEFSLEKFGENPELDGNSTTNSSANTSSSVKGGISEEMLQKEVAVRQLINAYRSRAHLVSDTNPVRKRKDRHARLELEDFGLSKADLNTVFSAGSYLGMGNSKLSEIIARLDKIYFGKIGFEFMSIREPEVLSWIQGKIENEYPNHEFSQEDKKRILGKLNEAVVFENFLHTKYVGQKRFSLEGGESTIAGLDTAIFTGADLGVEEVVIGMAHRGRLNVLTNVMGKTYDEVFNEFEGQAVPDETMGDGDVKYHLGFSSQIETHNGKKVRLDLSPNPSHLEAVDPVVLGVVRAKVDSIYEKDSKRILPILIHGDAAIAGQGIVYETVQMSNLAGYDVGGTIHFVINNQVGFTTDFEDARSSIYCTDVSQLIESPVLHVNGDHPEEVAYAMKLAVEFRQRYNRDIFVDMVCYRRHGHNESDEPKFTQPKLYNIIAKHQNPREIYIKKLIEQGEMNAQLAKQMDKEFRRLLQDRLNNIRQHPLPYRPQELEIQWKQLKRGKEADFDESPNTSISETTVEAVGHAITTVPEGFKPLKQIDKLIAERKEMFFDKKEFNWAAAELMAYGSVLLDGKIVRLSGQDVQRGTFSHRHAVLNDAETNEKYSSLANISKLQGPFYIYNSLLSEYGVLGFEYGYAMANPNALTIWEAQFGDFSNGAQTMIDQFITSGESKWGRSNGMVMLLPHGYEGQGPEHSNARPERYLQLAAQYNIVVGNFTTPANFFHAIRRQLTWDFRKPLIVMSPKSMLRHPKCVSSLEDFTKGKFEEVYDDASVKDPEKVEKVLLCTGKMYYDLLERKERDNRDDVAIVRVEQIHPFPEKKVNKILKRYSNHKSLKWVQEEPVNMGYWTFILRAYRNEEQLIKMRLVARRPSASPATGFPKVHKEETERIVSVAFDKEDL</sequence>
<dbReference type="InterPro" id="IPR042179">
    <property type="entry name" value="KGD_C_sf"/>
</dbReference>
<evidence type="ECO:0000256" key="1">
    <source>
        <dbReference type="ARBA" id="ARBA00001964"/>
    </source>
</evidence>
<dbReference type="InterPro" id="IPR031717">
    <property type="entry name" value="ODO-1/KGD_C"/>
</dbReference>
<evidence type="ECO:0000256" key="7">
    <source>
        <dbReference type="SAM" id="MobiDB-lite"/>
    </source>
</evidence>
<keyword evidence="6" id="KW-0786">Thiamine pyrophosphate</keyword>
<comment type="similarity">
    <text evidence="3">Belongs to the alpha-ketoglutarate dehydrogenase family.</text>
</comment>
<name>A0A7X8XUS2_9BACT</name>
<dbReference type="InterPro" id="IPR011603">
    <property type="entry name" value="2oxoglutarate_DH_E1"/>
</dbReference>
<keyword evidence="5 9" id="KW-0560">Oxidoreductase</keyword>
<reference evidence="9 10" key="1">
    <citation type="submission" date="2020-04" db="EMBL/GenBank/DDBJ databases">
        <title>Flammeovirga sp. SR4, a novel species isolated from seawater.</title>
        <authorList>
            <person name="Wang X."/>
        </authorList>
    </citation>
    <scope>NUCLEOTIDE SEQUENCE [LARGE SCALE GENOMIC DNA]</scope>
    <source>
        <strain evidence="9 10">SR4</strain>
    </source>
</reference>
<dbReference type="Gene3D" id="3.40.50.970">
    <property type="match status" value="1"/>
</dbReference>
<dbReference type="PIRSF" id="PIRSF000157">
    <property type="entry name" value="Oxoglu_dh_E1"/>
    <property type="match status" value="1"/>
</dbReference>
<dbReference type="GO" id="GO:0006099">
    <property type="term" value="P:tricarboxylic acid cycle"/>
    <property type="evidence" value="ECO:0007669"/>
    <property type="project" value="TreeGrafter"/>
</dbReference>
<accession>A0A7X8XUS2</accession>
<evidence type="ECO:0000313" key="9">
    <source>
        <dbReference type="EMBL" id="NLR90529.1"/>
    </source>
</evidence>
<evidence type="ECO:0000313" key="10">
    <source>
        <dbReference type="Proteomes" id="UP000585050"/>
    </source>
</evidence>
<evidence type="ECO:0000259" key="8">
    <source>
        <dbReference type="SMART" id="SM00861"/>
    </source>
</evidence>
<dbReference type="Pfam" id="PF02779">
    <property type="entry name" value="Transket_pyr"/>
    <property type="match status" value="1"/>
</dbReference>
<dbReference type="GO" id="GO:0030976">
    <property type="term" value="F:thiamine pyrophosphate binding"/>
    <property type="evidence" value="ECO:0007669"/>
    <property type="project" value="InterPro"/>
</dbReference>
<organism evidence="9 10">
    <name type="scientific">Flammeovirga agarivorans</name>
    <dbReference type="NCBI Taxonomy" id="2726742"/>
    <lineage>
        <taxon>Bacteria</taxon>
        <taxon>Pseudomonadati</taxon>
        <taxon>Bacteroidota</taxon>
        <taxon>Cytophagia</taxon>
        <taxon>Cytophagales</taxon>
        <taxon>Flammeovirgaceae</taxon>
        <taxon>Flammeovirga</taxon>
    </lineage>
</organism>
<dbReference type="InterPro" id="IPR029061">
    <property type="entry name" value="THDP-binding"/>
</dbReference>
<dbReference type="EC" id="1.2.4.2" evidence="4"/>
<dbReference type="NCBIfam" id="NF006914">
    <property type="entry name" value="PRK09404.1"/>
    <property type="match status" value="1"/>
</dbReference>
<dbReference type="RefSeq" id="WP_168881255.1">
    <property type="nucleotide sequence ID" value="NZ_JABAIL010000002.1"/>
</dbReference>
<dbReference type="InterPro" id="IPR005475">
    <property type="entry name" value="Transketolase-like_Pyr-bd"/>
</dbReference>
<dbReference type="InterPro" id="IPR001017">
    <property type="entry name" value="DH_E1"/>
</dbReference>
<dbReference type="Gene3D" id="3.40.50.11610">
    <property type="entry name" value="Multifunctional 2-oxoglutarate metabolism enzyme, C-terminal domain"/>
    <property type="match status" value="1"/>
</dbReference>
<dbReference type="InterPro" id="IPR032106">
    <property type="entry name" value="2-oxogl_dehyd_N"/>
</dbReference>
<dbReference type="EMBL" id="JABAIL010000002">
    <property type="protein sequence ID" value="NLR90529.1"/>
    <property type="molecule type" value="Genomic_DNA"/>
</dbReference>
<dbReference type="Pfam" id="PF16870">
    <property type="entry name" value="OxoGdeHyase_C"/>
    <property type="match status" value="1"/>
</dbReference>
<evidence type="ECO:0000256" key="3">
    <source>
        <dbReference type="ARBA" id="ARBA00006936"/>
    </source>
</evidence>
<feature type="compositionally biased region" description="Low complexity" evidence="7">
    <location>
        <begin position="56"/>
        <end position="68"/>
    </location>
</feature>
<dbReference type="PANTHER" id="PTHR23152">
    <property type="entry name" value="2-OXOGLUTARATE DEHYDROGENASE"/>
    <property type="match status" value="1"/>
</dbReference>
<dbReference type="NCBIfam" id="TIGR00239">
    <property type="entry name" value="2oxo_dh_E1"/>
    <property type="match status" value="1"/>
</dbReference>
<feature type="domain" description="Transketolase-like pyrimidine-binding" evidence="8">
    <location>
        <begin position="591"/>
        <end position="784"/>
    </location>
</feature>
<protein>
    <recommendedName>
        <fullName evidence="4">oxoglutarate dehydrogenase (succinyl-transferring)</fullName>
        <ecNumber evidence="4">1.2.4.2</ecNumber>
    </recommendedName>
</protein>
<dbReference type="AlphaFoldDB" id="A0A7X8XUS2"/>
<evidence type="ECO:0000256" key="4">
    <source>
        <dbReference type="ARBA" id="ARBA00012280"/>
    </source>
</evidence>
<gene>
    <name evidence="9" type="ORF">HGP29_04895</name>
</gene>
<dbReference type="GO" id="GO:0045252">
    <property type="term" value="C:oxoglutarate dehydrogenase complex"/>
    <property type="evidence" value="ECO:0007669"/>
    <property type="project" value="TreeGrafter"/>
</dbReference>
<comment type="function">
    <text evidence="2">E1 component of the 2-oxoglutarate dehydrogenase (OGDH) complex which catalyzes the decarboxylation of 2-oxoglutarate, the first step in the conversion of 2-oxoglutarate to succinyl-CoA and CO(2).</text>
</comment>
<comment type="cofactor">
    <cofactor evidence="1">
        <name>thiamine diphosphate</name>
        <dbReference type="ChEBI" id="CHEBI:58937"/>
    </cofactor>
</comment>
<dbReference type="SUPFAM" id="SSF52518">
    <property type="entry name" value="Thiamin diphosphate-binding fold (THDP-binding)"/>
    <property type="match status" value="2"/>
</dbReference>
<dbReference type="Pfam" id="PF00676">
    <property type="entry name" value="E1_dh"/>
    <property type="match status" value="1"/>
</dbReference>